<dbReference type="STRING" id="1703779.AMJ83_06105"/>
<gene>
    <name evidence="2" type="ORF">AMJ83_06105</name>
</gene>
<dbReference type="AlphaFoldDB" id="A0A0S8FVE8"/>
<dbReference type="Proteomes" id="UP000051373">
    <property type="component" value="Unassembled WGS sequence"/>
</dbReference>
<dbReference type="SUPFAM" id="SSF63829">
    <property type="entry name" value="Calcium-dependent phosphotriesterase"/>
    <property type="match status" value="1"/>
</dbReference>
<dbReference type="Gene3D" id="2.120.10.30">
    <property type="entry name" value="TolB, C-terminal domain"/>
    <property type="match status" value="2"/>
</dbReference>
<reference evidence="2 3" key="1">
    <citation type="journal article" date="2015" name="Microbiome">
        <title>Genomic resolution of linkages in carbon, nitrogen, and sulfur cycling among widespread estuary sediment bacteria.</title>
        <authorList>
            <person name="Baker B.J."/>
            <person name="Lazar C.S."/>
            <person name="Teske A.P."/>
            <person name="Dick G.J."/>
        </authorList>
    </citation>
    <scope>NUCLEOTIDE SEQUENCE [LARGE SCALE GENOMIC DNA]</scope>
    <source>
        <strain evidence="2">SM23_42</strain>
    </source>
</reference>
<organism evidence="2 3">
    <name type="scientific">candidate division WOR_3 bacterium SM23_42</name>
    <dbReference type="NCBI Taxonomy" id="1703779"/>
    <lineage>
        <taxon>Bacteria</taxon>
        <taxon>Bacteria division WOR-3</taxon>
    </lineage>
</organism>
<sequence length="513" mass="54714">MYIDFRYFCIIAVSILPILAPAQEWVARYNGPGNGYDAASAIAVDNAGNICVTGPSCGLGPWEDYATVKYDSLGAEIWVARYNGPFNYADIALAIALDTAGNVYVTGQSDGSSTWEDYATVQYDASGVEQWVARYNGPGNDYDAAYAIAVDAACNTYVTGQSDASYTCDTSEDYATVKYNSSGVEQWVARYNGPGNSTDWASAIVLDAGGSIYVTGGSTGSGTGFDYATVKYEASGVEQWVARYNGPVNGYDVAYAIAVDNAGCIYVAGYSVGSGTSEDYATVKYDSLGVEQWVARYNGPGNGTDWASAIALDAAGNTYITGRSEGSGTGYDYATVKYDPSGAEQWVARYNGPGSDWDQANAIAVDNAGNIYVTGYSAGSGTSEDYATIKYDPLGVEQWVMRYDAGVGDFANDLAIDSDGNAFVTGRSWGPSNNDDYATVKYSTTGIEEDELIVQNGNGITTTIFRAPLQCPEGKKCRVFDITGRIVEPDKIAPGIYFLEIDNEIVQKVIKIR</sequence>
<name>A0A0S8FVE8_UNCW3</name>
<dbReference type="SUPFAM" id="SSF101898">
    <property type="entry name" value="NHL repeat"/>
    <property type="match status" value="1"/>
</dbReference>
<comment type="caution">
    <text evidence="2">The sequence shown here is derived from an EMBL/GenBank/DDBJ whole genome shotgun (WGS) entry which is preliminary data.</text>
</comment>
<dbReference type="PANTHER" id="PTHR35580">
    <property type="entry name" value="CELL SURFACE GLYCOPROTEIN (S-LAYER PROTEIN)-LIKE PROTEIN"/>
    <property type="match status" value="1"/>
</dbReference>
<feature type="domain" description="Bulb-type lectin" evidence="1">
    <location>
        <begin position="1"/>
        <end position="118"/>
    </location>
</feature>
<evidence type="ECO:0000259" key="1">
    <source>
        <dbReference type="PROSITE" id="PS50927"/>
    </source>
</evidence>
<protein>
    <recommendedName>
        <fullName evidence="1">Bulb-type lectin domain-containing protein</fullName>
    </recommendedName>
</protein>
<dbReference type="PANTHER" id="PTHR35580:SF1">
    <property type="entry name" value="PHYTASE-LIKE DOMAIN-CONTAINING PROTEIN"/>
    <property type="match status" value="1"/>
</dbReference>
<dbReference type="PROSITE" id="PS50927">
    <property type="entry name" value="BULB_LECTIN"/>
    <property type="match status" value="1"/>
</dbReference>
<accession>A0A0S8FVE8</accession>
<evidence type="ECO:0000313" key="3">
    <source>
        <dbReference type="Proteomes" id="UP000051373"/>
    </source>
</evidence>
<dbReference type="InterPro" id="IPR052918">
    <property type="entry name" value="Motility_Chemotaxis_Reg"/>
</dbReference>
<dbReference type="EMBL" id="LJUJ01000010">
    <property type="protein sequence ID" value="KPK63596.1"/>
    <property type="molecule type" value="Genomic_DNA"/>
</dbReference>
<dbReference type="Pfam" id="PF06739">
    <property type="entry name" value="SBBP"/>
    <property type="match status" value="2"/>
</dbReference>
<evidence type="ECO:0000313" key="2">
    <source>
        <dbReference type="EMBL" id="KPK63596.1"/>
    </source>
</evidence>
<dbReference type="InterPro" id="IPR001480">
    <property type="entry name" value="Bulb-type_lectin_dom"/>
</dbReference>
<dbReference type="InterPro" id="IPR011042">
    <property type="entry name" value="6-blade_b-propeller_TolB-like"/>
</dbReference>
<proteinExistence type="predicted"/>
<dbReference type="InterPro" id="IPR010620">
    <property type="entry name" value="SBBP_repeat"/>
</dbReference>